<name>A0A937F2V9_9BACT</name>
<evidence type="ECO:0000313" key="3">
    <source>
        <dbReference type="EMBL" id="MBL3655311.1"/>
    </source>
</evidence>
<dbReference type="PROSITE" id="PS00175">
    <property type="entry name" value="PG_MUTASE"/>
    <property type="match status" value="1"/>
</dbReference>
<dbReference type="SUPFAM" id="SSF53254">
    <property type="entry name" value="Phosphoglycerate mutase-like"/>
    <property type="match status" value="1"/>
</dbReference>
<dbReference type="Proteomes" id="UP000659388">
    <property type="component" value="Unassembled WGS sequence"/>
</dbReference>
<dbReference type="Gene3D" id="3.40.50.1240">
    <property type="entry name" value="Phosphoglycerate mutase-like"/>
    <property type="match status" value="1"/>
</dbReference>
<comment type="caution">
    <text evidence="3">The sequence shown here is derived from an EMBL/GenBank/DDBJ whole genome shotgun (WGS) entry which is preliminary data.</text>
</comment>
<dbReference type="PIRSF" id="PIRSF000709">
    <property type="entry name" value="6PFK_2-Ptase"/>
    <property type="match status" value="1"/>
</dbReference>
<evidence type="ECO:0000313" key="4">
    <source>
        <dbReference type="Proteomes" id="UP000659388"/>
    </source>
</evidence>
<dbReference type="InterPro" id="IPR013078">
    <property type="entry name" value="His_Pase_superF_clade-1"/>
</dbReference>
<dbReference type="PANTHER" id="PTHR48100">
    <property type="entry name" value="BROAD-SPECIFICITY PHOSPHATASE YOR283W-RELATED"/>
    <property type="match status" value="1"/>
</dbReference>
<organism evidence="3 4">
    <name type="scientific">Fulvivirga sediminis</name>
    <dbReference type="NCBI Taxonomy" id="2803949"/>
    <lineage>
        <taxon>Bacteria</taxon>
        <taxon>Pseudomonadati</taxon>
        <taxon>Bacteroidota</taxon>
        <taxon>Cytophagia</taxon>
        <taxon>Cytophagales</taxon>
        <taxon>Fulvivirgaceae</taxon>
        <taxon>Fulvivirga</taxon>
    </lineage>
</organism>
<feature type="active site" description="Tele-phosphohistidine intermediate" evidence="1">
    <location>
        <position position="11"/>
    </location>
</feature>
<dbReference type="CDD" id="cd07067">
    <property type="entry name" value="HP_PGM_like"/>
    <property type="match status" value="1"/>
</dbReference>
<dbReference type="PANTHER" id="PTHR48100:SF15">
    <property type="entry name" value="SEDOHEPTULOSE 1,7-BISPHOSPHATASE"/>
    <property type="match status" value="1"/>
</dbReference>
<dbReference type="SMART" id="SM00855">
    <property type="entry name" value="PGAM"/>
    <property type="match status" value="1"/>
</dbReference>
<sequence length="205" mass="23666">MKSKKIYLVRHGQTDYNLNGVVQGSGIDAPLNETGRTQAEGFFQAYKDIPFDKVYTSTLQRTVQSVQKFLDLGLPHEKLSGLNEINWGTREGMKITPEEDAYYYNVIREWQNGNTTLRIEGGESPQDVYDRQKVALEHIISKEDEEIILICMHGRAMRVFLCQMLNYPLHCMDLFEHSNLCLYKLSYTGSMFAIENFNDICHLQP</sequence>
<keyword evidence="4" id="KW-1185">Reference proteome</keyword>
<dbReference type="InterPro" id="IPR001345">
    <property type="entry name" value="PG/BPGM_mutase_AS"/>
</dbReference>
<gene>
    <name evidence="3" type="ORF">JL102_04160</name>
</gene>
<dbReference type="RefSeq" id="WP_202242930.1">
    <property type="nucleotide sequence ID" value="NZ_JAESIY010000002.1"/>
</dbReference>
<dbReference type="InterPro" id="IPR029033">
    <property type="entry name" value="His_PPase_superfam"/>
</dbReference>
<feature type="active site" description="Proton donor/acceptor" evidence="1">
    <location>
        <position position="84"/>
    </location>
</feature>
<feature type="binding site" evidence="2">
    <location>
        <position position="61"/>
    </location>
    <ligand>
        <name>substrate</name>
    </ligand>
</feature>
<feature type="binding site" evidence="2">
    <location>
        <begin position="10"/>
        <end position="17"/>
    </location>
    <ligand>
        <name>substrate</name>
    </ligand>
</feature>
<dbReference type="AlphaFoldDB" id="A0A937F2V9"/>
<dbReference type="Pfam" id="PF00300">
    <property type="entry name" value="His_Phos_1"/>
    <property type="match status" value="1"/>
</dbReference>
<dbReference type="EMBL" id="JAESIY010000002">
    <property type="protein sequence ID" value="MBL3655311.1"/>
    <property type="molecule type" value="Genomic_DNA"/>
</dbReference>
<protein>
    <submittedName>
        <fullName evidence="3">Histidine phosphatase family protein</fullName>
    </submittedName>
</protein>
<dbReference type="InterPro" id="IPR050275">
    <property type="entry name" value="PGM_Phosphatase"/>
</dbReference>
<dbReference type="GO" id="GO:0016791">
    <property type="term" value="F:phosphatase activity"/>
    <property type="evidence" value="ECO:0007669"/>
    <property type="project" value="TreeGrafter"/>
</dbReference>
<proteinExistence type="predicted"/>
<accession>A0A937F2V9</accession>
<evidence type="ECO:0000256" key="2">
    <source>
        <dbReference type="PIRSR" id="PIRSR613078-2"/>
    </source>
</evidence>
<reference evidence="3" key="1">
    <citation type="submission" date="2021-01" db="EMBL/GenBank/DDBJ databases">
        <title>Fulvivirga kasyanovii gen. nov., sp nov., a novel member of the phylum Bacteroidetes isolated from seawater in a mussel farm.</title>
        <authorList>
            <person name="Zhao L.-H."/>
            <person name="Wang Z.-J."/>
        </authorList>
    </citation>
    <scope>NUCLEOTIDE SEQUENCE</scope>
    <source>
        <strain evidence="3">2943</strain>
    </source>
</reference>
<evidence type="ECO:0000256" key="1">
    <source>
        <dbReference type="PIRSR" id="PIRSR613078-1"/>
    </source>
</evidence>